<evidence type="ECO:0000256" key="5">
    <source>
        <dbReference type="ARBA" id="ARBA00038359"/>
    </source>
</evidence>
<evidence type="ECO:0000259" key="7">
    <source>
        <dbReference type="Pfam" id="PF20684"/>
    </source>
</evidence>
<keyword evidence="9" id="KW-1185">Reference proteome</keyword>
<feature type="transmembrane region" description="Helical" evidence="6">
    <location>
        <begin position="36"/>
        <end position="55"/>
    </location>
</feature>
<organism evidence="8 9">
    <name type="scientific">Colletotrichum kahawae</name>
    <name type="common">Coffee berry disease fungus</name>
    <dbReference type="NCBI Taxonomy" id="34407"/>
    <lineage>
        <taxon>Eukaryota</taxon>
        <taxon>Fungi</taxon>
        <taxon>Dikarya</taxon>
        <taxon>Ascomycota</taxon>
        <taxon>Pezizomycotina</taxon>
        <taxon>Sordariomycetes</taxon>
        <taxon>Hypocreomycetidae</taxon>
        <taxon>Glomerellales</taxon>
        <taxon>Glomerellaceae</taxon>
        <taxon>Colletotrichum</taxon>
        <taxon>Colletotrichum gloeosporioides species complex</taxon>
    </lineage>
</organism>
<gene>
    <name evidence="8" type="ORF">CKAH01_17275</name>
</gene>
<evidence type="ECO:0000256" key="1">
    <source>
        <dbReference type="ARBA" id="ARBA00004141"/>
    </source>
</evidence>
<evidence type="ECO:0000256" key="4">
    <source>
        <dbReference type="ARBA" id="ARBA00023136"/>
    </source>
</evidence>
<evidence type="ECO:0000256" key="2">
    <source>
        <dbReference type="ARBA" id="ARBA00022692"/>
    </source>
</evidence>
<name>A0AAD9YD72_COLKA</name>
<dbReference type="PANTHER" id="PTHR33048:SF124">
    <property type="entry name" value="INTEGRAL MEMBRANE PROTEIN"/>
    <property type="match status" value="1"/>
</dbReference>
<comment type="caution">
    <text evidence="8">The sequence shown here is derived from an EMBL/GenBank/DDBJ whole genome shotgun (WGS) entry which is preliminary data.</text>
</comment>
<keyword evidence="3 6" id="KW-1133">Transmembrane helix</keyword>
<dbReference type="PANTHER" id="PTHR33048">
    <property type="entry name" value="PTH11-LIKE INTEGRAL MEMBRANE PROTEIN (AFU_ORTHOLOGUE AFUA_5G11245)"/>
    <property type="match status" value="1"/>
</dbReference>
<dbReference type="InterPro" id="IPR052337">
    <property type="entry name" value="SAT4-like"/>
</dbReference>
<evidence type="ECO:0000313" key="8">
    <source>
        <dbReference type="EMBL" id="KAK2755823.1"/>
    </source>
</evidence>
<evidence type="ECO:0000313" key="9">
    <source>
        <dbReference type="Proteomes" id="UP001281614"/>
    </source>
</evidence>
<feature type="transmembrane region" description="Helical" evidence="6">
    <location>
        <begin position="212"/>
        <end position="235"/>
    </location>
</feature>
<proteinExistence type="inferred from homology"/>
<feature type="transmembrane region" description="Helical" evidence="6">
    <location>
        <begin position="93"/>
        <end position="118"/>
    </location>
</feature>
<dbReference type="Pfam" id="PF20684">
    <property type="entry name" value="Fung_rhodopsin"/>
    <property type="match status" value="1"/>
</dbReference>
<accession>A0AAD9YD72</accession>
<dbReference type="AlphaFoldDB" id="A0AAD9YD72"/>
<feature type="domain" description="Rhodopsin" evidence="7">
    <location>
        <begin position="83"/>
        <end position="253"/>
    </location>
</feature>
<comment type="similarity">
    <text evidence="5">Belongs to the SAT4 family.</text>
</comment>
<reference evidence="8" key="1">
    <citation type="submission" date="2023-02" db="EMBL/GenBank/DDBJ databases">
        <title>Colletotrichum kahawae CIFC_Que2 genome sequencing and assembly.</title>
        <authorList>
            <person name="Baroncelli R."/>
        </authorList>
    </citation>
    <scope>NUCLEOTIDE SEQUENCE</scope>
    <source>
        <strain evidence="8">CIFC_Que2</strain>
    </source>
</reference>
<sequence length="380" mass="42145">MSEFPVTNGTVTLLKPPDGYVVNFDHPQQQLVLEHYLVFGIGGPIALIALLQRLYTKIWLSNGFQVDDGECVRGHVRMSKFSWTAGNENKSIIITYVAGPLFVLCNGFAKLSLLVLYLQLSPQKKYRAAVWAAILFVATTTAGVAFVMIVRCQPIRKGFDNKISGGTCIDADPLYMSNSIANIVTDIMLFVLPIPMICSLRMGMAQKMGAMAMFAVGSMTISTSIIKLVLLPQLLRSNDPSWDSAPANVWRYVLVLFWCQLLGADIGMASFVETNLFIICGSMPTLRKFFQHFAPRMLLRSDTSSISTRKPYLVHVSDPSQPSRTGTNDSDIMSPQQLYHEELFRGYQGHQSLLDFREVAVVPESPPLSRQGPIVPKSLV</sequence>
<keyword evidence="4 6" id="KW-0472">Membrane</keyword>
<dbReference type="InterPro" id="IPR049326">
    <property type="entry name" value="Rhodopsin_dom_fungi"/>
</dbReference>
<feature type="transmembrane region" description="Helical" evidence="6">
    <location>
        <begin position="255"/>
        <end position="279"/>
    </location>
</feature>
<protein>
    <recommendedName>
        <fullName evidence="7">Rhodopsin domain-containing protein</fullName>
    </recommendedName>
</protein>
<dbReference type="Proteomes" id="UP001281614">
    <property type="component" value="Unassembled WGS sequence"/>
</dbReference>
<feature type="transmembrane region" description="Helical" evidence="6">
    <location>
        <begin position="180"/>
        <end position="200"/>
    </location>
</feature>
<evidence type="ECO:0000256" key="3">
    <source>
        <dbReference type="ARBA" id="ARBA00022989"/>
    </source>
</evidence>
<keyword evidence="2 6" id="KW-0812">Transmembrane</keyword>
<comment type="subcellular location">
    <subcellularLocation>
        <location evidence="1">Membrane</location>
        <topology evidence="1">Multi-pass membrane protein</topology>
    </subcellularLocation>
</comment>
<evidence type="ECO:0000256" key="6">
    <source>
        <dbReference type="SAM" id="Phobius"/>
    </source>
</evidence>
<dbReference type="GO" id="GO:0016020">
    <property type="term" value="C:membrane"/>
    <property type="evidence" value="ECO:0007669"/>
    <property type="project" value="UniProtKB-SubCell"/>
</dbReference>
<feature type="transmembrane region" description="Helical" evidence="6">
    <location>
        <begin position="130"/>
        <end position="150"/>
    </location>
</feature>
<dbReference type="EMBL" id="VYYT01000217">
    <property type="protein sequence ID" value="KAK2755823.1"/>
    <property type="molecule type" value="Genomic_DNA"/>
</dbReference>